<dbReference type="InterPro" id="IPR036691">
    <property type="entry name" value="Endo/exonu/phosph_ase_sf"/>
</dbReference>
<organism evidence="2">
    <name type="scientific">Tanacetum cinerariifolium</name>
    <name type="common">Dalmatian daisy</name>
    <name type="synonym">Chrysanthemum cinerariifolium</name>
    <dbReference type="NCBI Taxonomy" id="118510"/>
    <lineage>
        <taxon>Eukaryota</taxon>
        <taxon>Viridiplantae</taxon>
        <taxon>Streptophyta</taxon>
        <taxon>Embryophyta</taxon>
        <taxon>Tracheophyta</taxon>
        <taxon>Spermatophyta</taxon>
        <taxon>Magnoliopsida</taxon>
        <taxon>eudicotyledons</taxon>
        <taxon>Gunneridae</taxon>
        <taxon>Pentapetalae</taxon>
        <taxon>asterids</taxon>
        <taxon>campanulids</taxon>
        <taxon>Asterales</taxon>
        <taxon>Asteraceae</taxon>
        <taxon>Asteroideae</taxon>
        <taxon>Anthemideae</taxon>
        <taxon>Anthemidinae</taxon>
        <taxon>Tanacetum</taxon>
    </lineage>
</organism>
<sequence length="888" mass="102729">MHCLECVKPRIKHDKARFDIMTTPYQFKAKKDWIKGLNNIHKVTFLSIQETKMDSISEMDIIAIWGNYRFEYVFSEAVGTSGGILCAWDPCFFRKDHHILSDNFVALYGTWIPKQEKVLLISIYAPQSTTSKRMLWDYISSLVCRWNGLCMVMGDFNEVRRREDRSGSIFNVQGVCLDRHLSDHRPILLRENNIVLDDRNVMIRLKKKLQILKKEIRTWISGYKKNHAGRIDDLQSKLRDIDRIVDSGGANDDILLSRLNILQEVHDIQSSTVREGLQKAKIKWAIEGVMVDGEWVDEPGRVKEEFRSHFASRFQAPTSNRCRLNFTFPKCLDSVQAGELESSVSNEEVRKAVQILDGPFIINEILSWCKYKKQQAMVFKVDFAKAYDSGDPLAPFLFILVMETLHISLVRAIDAGIFKGLNIGTSFTILHLFYADDAINLKKSHLLGVGLPSEVVHDAAENLSCSTMKTPFKYLGVMVGGNCSKVQAWDDTISKVKARLSIWKLKALSVGGRFTLLRSEFFNGVHYDERKIAWVKWSKVLASKNYGGLGVSSFYALNRALLFKWVWRYISGDSSLWCRFIKAMHDITLSKTSKFRFSNWITIVREVFRIKDCVVDLLSHCHLRVGNGLRTKFWKDLWIGDTRLCALFPRIYALETGKDCSVAEKLHSVSPSLRRAVRGGAKASQLDLLQESIQNVILSNMDDRWTWDFNGEGVFRVKDVHFRLDEFFLLKAAIVTRWVKYIPIKVNIFVWKLFLDHLPTRDNLLHRGVLVPNALFPICSFAQEDSSHLFFSCCMVTEVVRLICHWWNIDWSPLGSYADWLSWFNSIRFNSFLKALLDGFFYTAWWSVWIFRNQLLFSSQAPRKDVLFDDIVSRTFLWCHSRCNHLFS</sequence>
<dbReference type="AlphaFoldDB" id="A0A6L2MW79"/>
<dbReference type="PANTHER" id="PTHR33116:SF78">
    <property type="entry name" value="OS12G0587133 PROTEIN"/>
    <property type="match status" value="1"/>
</dbReference>
<name>A0A6L2MW79_TANCI</name>
<dbReference type="EMBL" id="BKCJ010007486">
    <property type="protein sequence ID" value="GEU77497.1"/>
    <property type="molecule type" value="Genomic_DNA"/>
</dbReference>
<evidence type="ECO:0000313" key="2">
    <source>
        <dbReference type="EMBL" id="GEU77497.1"/>
    </source>
</evidence>
<comment type="caution">
    <text evidence="2">The sequence shown here is derived from an EMBL/GenBank/DDBJ whole genome shotgun (WGS) entry which is preliminary data.</text>
</comment>
<dbReference type="Gene3D" id="3.60.10.10">
    <property type="entry name" value="Endonuclease/exonuclease/phosphatase"/>
    <property type="match status" value="1"/>
</dbReference>
<feature type="domain" description="Reverse transcriptase zinc-binding" evidence="1">
    <location>
        <begin position="737"/>
        <end position="798"/>
    </location>
</feature>
<keyword evidence="2" id="KW-0695">RNA-directed DNA polymerase</keyword>
<dbReference type="GO" id="GO:0003964">
    <property type="term" value="F:RNA-directed DNA polymerase activity"/>
    <property type="evidence" value="ECO:0007669"/>
    <property type="project" value="UniProtKB-KW"/>
</dbReference>
<dbReference type="Pfam" id="PF13966">
    <property type="entry name" value="zf-RVT"/>
    <property type="match status" value="1"/>
</dbReference>
<protein>
    <submittedName>
        <fullName evidence="2">RNA-directed DNA polymerase, eukaryota</fullName>
    </submittedName>
</protein>
<proteinExistence type="predicted"/>
<accession>A0A6L2MW79</accession>
<dbReference type="SUPFAM" id="SSF56219">
    <property type="entry name" value="DNase I-like"/>
    <property type="match status" value="1"/>
</dbReference>
<gene>
    <name evidence="2" type="ORF">Tci_049475</name>
</gene>
<keyword evidence="2" id="KW-0808">Transferase</keyword>
<dbReference type="InterPro" id="IPR026960">
    <property type="entry name" value="RVT-Znf"/>
</dbReference>
<evidence type="ECO:0000259" key="1">
    <source>
        <dbReference type="Pfam" id="PF13966"/>
    </source>
</evidence>
<dbReference type="PANTHER" id="PTHR33116">
    <property type="entry name" value="REVERSE TRANSCRIPTASE ZINC-BINDING DOMAIN-CONTAINING PROTEIN-RELATED-RELATED"/>
    <property type="match status" value="1"/>
</dbReference>
<keyword evidence="2" id="KW-0548">Nucleotidyltransferase</keyword>
<reference evidence="2" key="1">
    <citation type="journal article" date="2019" name="Sci. Rep.">
        <title>Draft genome of Tanacetum cinerariifolium, the natural source of mosquito coil.</title>
        <authorList>
            <person name="Yamashiro T."/>
            <person name="Shiraishi A."/>
            <person name="Satake H."/>
            <person name="Nakayama K."/>
        </authorList>
    </citation>
    <scope>NUCLEOTIDE SEQUENCE</scope>
</reference>